<dbReference type="EMBL" id="KZ819603">
    <property type="protein sequence ID" value="PWN34875.1"/>
    <property type="molecule type" value="Genomic_DNA"/>
</dbReference>
<accession>A0A316VH97</accession>
<proteinExistence type="predicted"/>
<dbReference type="GO" id="GO:0003735">
    <property type="term" value="F:structural constituent of ribosome"/>
    <property type="evidence" value="ECO:0007669"/>
    <property type="project" value="TreeGrafter"/>
</dbReference>
<dbReference type="FunCoup" id="A0A316VH97">
    <property type="interactions" value="46"/>
</dbReference>
<feature type="region of interest" description="Disordered" evidence="1">
    <location>
        <begin position="191"/>
        <end position="210"/>
    </location>
</feature>
<keyword evidence="3" id="KW-1185">Reference proteome</keyword>
<feature type="compositionally biased region" description="Low complexity" evidence="1">
    <location>
        <begin position="50"/>
        <end position="61"/>
    </location>
</feature>
<protein>
    <submittedName>
        <fullName evidence="2">Uncharacterized protein</fullName>
    </submittedName>
</protein>
<evidence type="ECO:0000313" key="3">
    <source>
        <dbReference type="Proteomes" id="UP000245771"/>
    </source>
</evidence>
<name>A0A316VH97_9BASI</name>
<feature type="region of interest" description="Disordered" evidence="1">
    <location>
        <begin position="1"/>
        <end position="30"/>
    </location>
</feature>
<dbReference type="RefSeq" id="XP_025355177.1">
    <property type="nucleotide sequence ID" value="XM_025498605.1"/>
</dbReference>
<dbReference type="InParanoid" id="A0A316VH97"/>
<dbReference type="Pfam" id="PF12824">
    <property type="entry name" value="MRP-L20"/>
    <property type="match status" value="1"/>
</dbReference>
<dbReference type="PANTHER" id="PTHR28266">
    <property type="entry name" value="54S RIBOSOMAL PROTEIN L20, MITOCHONDRIAL"/>
    <property type="match status" value="1"/>
</dbReference>
<dbReference type="InterPro" id="IPR024388">
    <property type="entry name" value="Ribosomal_mL58"/>
</dbReference>
<organism evidence="2 3">
    <name type="scientific">Meira miltonrushii</name>
    <dbReference type="NCBI Taxonomy" id="1280837"/>
    <lineage>
        <taxon>Eukaryota</taxon>
        <taxon>Fungi</taxon>
        <taxon>Dikarya</taxon>
        <taxon>Basidiomycota</taxon>
        <taxon>Ustilaginomycotina</taxon>
        <taxon>Exobasidiomycetes</taxon>
        <taxon>Exobasidiales</taxon>
        <taxon>Brachybasidiaceae</taxon>
        <taxon>Meira</taxon>
    </lineage>
</organism>
<dbReference type="STRING" id="1280837.A0A316VH97"/>
<dbReference type="Proteomes" id="UP000245771">
    <property type="component" value="Unassembled WGS sequence"/>
</dbReference>
<evidence type="ECO:0000256" key="1">
    <source>
        <dbReference type="SAM" id="MobiDB-lite"/>
    </source>
</evidence>
<feature type="region of interest" description="Disordered" evidence="1">
    <location>
        <begin position="50"/>
        <end position="72"/>
    </location>
</feature>
<dbReference type="PANTHER" id="PTHR28266:SF1">
    <property type="entry name" value="LARGE RIBOSOMAL SUBUNIT PROTEIN ML58"/>
    <property type="match status" value="1"/>
</dbReference>
<feature type="compositionally biased region" description="Basic and acidic residues" evidence="1">
    <location>
        <begin position="198"/>
        <end position="210"/>
    </location>
</feature>
<feature type="compositionally biased region" description="Low complexity" evidence="1">
    <location>
        <begin position="15"/>
        <end position="30"/>
    </location>
</feature>
<reference evidence="2 3" key="1">
    <citation type="journal article" date="2018" name="Mol. Biol. Evol.">
        <title>Broad Genomic Sampling Reveals a Smut Pathogenic Ancestry of the Fungal Clade Ustilaginomycotina.</title>
        <authorList>
            <person name="Kijpornyongpan T."/>
            <person name="Mondo S.J."/>
            <person name="Barry K."/>
            <person name="Sandor L."/>
            <person name="Lee J."/>
            <person name="Lipzen A."/>
            <person name="Pangilinan J."/>
            <person name="LaButti K."/>
            <person name="Hainaut M."/>
            <person name="Henrissat B."/>
            <person name="Grigoriev I.V."/>
            <person name="Spatafora J.W."/>
            <person name="Aime M.C."/>
        </authorList>
    </citation>
    <scope>NUCLEOTIDE SEQUENCE [LARGE SCALE GENOMIC DNA]</scope>
    <source>
        <strain evidence="2 3">MCA 3882</strain>
    </source>
</reference>
<dbReference type="GeneID" id="37020386"/>
<dbReference type="AlphaFoldDB" id="A0A316VH97"/>
<gene>
    <name evidence="2" type="ORF">FA14DRAFT_160291</name>
</gene>
<sequence length="210" mass="23459">MPSSIARQGTKAIHSITRSSSACTSSNAIRSPCLTPSSSRMTCDMMMGQSRSLSTTSALSRNTPARRPKDPLDFAPNAVRHALPSGETLIVRPPPTVASPRYTTIDQGDISPEQLPLIQRRKTHAYESNKRLSAEEIAEMQRLRQSNPDVHTALQLAKQFGCSATFVRIVAPAPKQRREAHLEQTVVQRSTWGQNKTMQRELRKERRSLW</sequence>
<evidence type="ECO:0000313" key="2">
    <source>
        <dbReference type="EMBL" id="PWN34875.1"/>
    </source>
</evidence>
<dbReference type="OrthoDB" id="6021263at2759"/>
<dbReference type="GO" id="GO:0005762">
    <property type="term" value="C:mitochondrial large ribosomal subunit"/>
    <property type="evidence" value="ECO:0007669"/>
    <property type="project" value="TreeGrafter"/>
</dbReference>